<dbReference type="EMBL" id="WHLY01000002">
    <property type="protein sequence ID" value="MPR33116.1"/>
    <property type="molecule type" value="Genomic_DNA"/>
</dbReference>
<evidence type="ECO:0000313" key="3">
    <source>
        <dbReference type="Proteomes" id="UP000479293"/>
    </source>
</evidence>
<proteinExistence type="predicted"/>
<dbReference type="Gene3D" id="3.10.180.10">
    <property type="entry name" value="2,3-Dihydroxybiphenyl 1,2-Dioxygenase, domain 1"/>
    <property type="match status" value="1"/>
</dbReference>
<dbReference type="RefSeq" id="WP_152758120.1">
    <property type="nucleotide sequence ID" value="NZ_WHLY01000002.1"/>
</dbReference>
<sequence length="137" mass="15655">MKAQKELPSVELNHLIILAKEKQKTADLLTRLLDLPKAIPADGPVPGFFLCIQLKNDVMLLIAEAKEHSTGHYAFKVPPDEFERVIHRLKDWKIDYWADPRMQRPAEYYVENGNKGLYFIDPSGHGMEILTPISDNS</sequence>
<dbReference type="PROSITE" id="PS51819">
    <property type="entry name" value="VOC"/>
    <property type="match status" value="1"/>
</dbReference>
<dbReference type="AlphaFoldDB" id="A0A7C9BB39"/>
<dbReference type="Proteomes" id="UP000479293">
    <property type="component" value="Unassembled WGS sequence"/>
</dbReference>
<dbReference type="InterPro" id="IPR037523">
    <property type="entry name" value="VOC_core"/>
</dbReference>
<dbReference type="SUPFAM" id="SSF54593">
    <property type="entry name" value="Glyoxalase/Bleomycin resistance protein/Dihydroxybiphenyl dioxygenase"/>
    <property type="match status" value="1"/>
</dbReference>
<name>A0A7C9BB39_9BACT</name>
<dbReference type="InterPro" id="IPR029068">
    <property type="entry name" value="Glyas_Bleomycin-R_OHBP_Dase"/>
</dbReference>
<gene>
    <name evidence="2" type="ORF">GBK04_07040</name>
</gene>
<reference evidence="2 3" key="1">
    <citation type="submission" date="2019-10" db="EMBL/GenBank/DDBJ databases">
        <title>Draft Genome Sequence of Cytophagaceae sp. SJW1-29.</title>
        <authorList>
            <person name="Choi A."/>
        </authorList>
    </citation>
    <scope>NUCLEOTIDE SEQUENCE [LARGE SCALE GENOMIC DNA]</scope>
    <source>
        <strain evidence="2 3">SJW1-29</strain>
    </source>
</reference>
<keyword evidence="3" id="KW-1185">Reference proteome</keyword>
<evidence type="ECO:0000313" key="2">
    <source>
        <dbReference type="EMBL" id="MPR33116.1"/>
    </source>
</evidence>
<organism evidence="2 3">
    <name type="scientific">Salmonirosea aquatica</name>
    <dbReference type="NCBI Taxonomy" id="2654236"/>
    <lineage>
        <taxon>Bacteria</taxon>
        <taxon>Pseudomonadati</taxon>
        <taxon>Bacteroidota</taxon>
        <taxon>Cytophagia</taxon>
        <taxon>Cytophagales</taxon>
        <taxon>Spirosomataceae</taxon>
        <taxon>Salmonirosea</taxon>
    </lineage>
</organism>
<evidence type="ECO:0000259" key="1">
    <source>
        <dbReference type="PROSITE" id="PS51819"/>
    </source>
</evidence>
<comment type="caution">
    <text evidence="2">The sequence shown here is derived from an EMBL/GenBank/DDBJ whole genome shotgun (WGS) entry which is preliminary data.</text>
</comment>
<feature type="domain" description="VOC" evidence="1">
    <location>
        <begin position="11"/>
        <end position="132"/>
    </location>
</feature>
<protein>
    <submittedName>
        <fullName evidence="2">VOC family protein</fullName>
    </submittedName>
</protein>
<accession>A0A7C9BB39</accession>